<organism evidence="2 3">
    <name type="scientific">Brucella endophytica</name>
    <dbReference type="NCBI Taxonomy" id="1963359"/>
    <lineage>
        <taxon>Bacteria</taxon>
        <taxon>Pseudomonadati</taxon>
        <taxon>Pseudomonadota</taxon>
        <taxon>Alphaproteobacteria</taxon>
        <taxon>Hyphomicrobiales</taxon>
        <taxon>Brucellaceae</taxon>
        <taxon>Brucella/Ochrobactrum group</taxon>
        <taxon>Brucella</taxon>
    </lineage>
</organism>
<protein>
    <recommendedName>
        <fullName evidence="1">IclR-ED domain-containing protein</fullName>
    </recommendedName>
</protein>
<name>A0A916S6V2_9HYPH</name>
<dbReference type="PROSITE" id="PS51078">
    <property type="entry name" value="ICLR_ED"/>
    <property type="match status" value="1"/>
</dbReference>
<dbReference type="EMBL" id="BMHH01000004">
    <property type="protein sequence ID" value="GGA86218.1"/>
    <property type="molecule type" value="Genomic_DNA"/>
</dbReference>
<dbReference type="InterPro" id="IPR050707">
    <property type="entry name" value="HTH_MetabolicPath_Reg"/>
</dbReference>
<dbReference type="Gene3D" id="3.30.450.40">
    <property type="match status" value="1"/>
</dbReference>
<reference evidence="2" key="1">
    <citation type="journal article" date="2014" name="Int. J. Syst. Evol. Microbiol.">
        <title>Complete genome sequence of Corynebacterium casei LMG S-19264T (=DSM 44701T), isolated from a smear-ripened cheese.</title>
        <authorList>
            <consortium name="US DOE Joint Genome Institute (JGI-PGF)"/>
            <person name="Walter F."/>
            <person name="Albersmeier A."/>
            <person name="Kalinowski J."/>
            <person name="Ruckert C."/>
        </authorList>
    </citation>
    <scope>NUCLEOTIDE SEQUENCE</scope>
    <source>
        <strain evidence="2">CGMCC 1.15082</strain>
    </source>
</reference>
<evidence type="ECO:0000313" key="3">
    <source>
        <dbReference type="Proteomes" id="UP000646478"/>
    </source>
</evidence>
<reference evidence="2" key="2">
    <citation type="submission" date="2020-09" db="EMBL/GenBank/DDBJ databases">
        <authorList>
            <person name="Sun Q."/>
            <person name="Zhou Y."/>
        </authorList>
    </citation>
    <scope>NUCLEOTIDE SEQUENCE</scope>
    <source>
        <strain evidence="2">CGMCC 1.15082</strain>
    </source>
</reference>
<proteinExistence type="predicted"/>
<dbReference type="Pfam" id="PF01614">
    <property type="entry name" value="IclR_C"/>
    <property type="match status" value="1"/>
</dbReference>
<keyword evidence="3" id="KW-1185">Reference proteome</keyword>
<dbReference type="PANTHER" id="PTHR30136">
    <property type="entry name" value="HELIX-TURN-HELIX TRANSCRIPTIONAL REGULATOR, ICLR FAMILY"/>
    <property type="match status" value="1"/>
</dbReference>
<gene>
    <name evidence="2" type="ORF">GCM10011491_12290</name>
</gene>
<accession>A0A916S6V2</accession>
<dbReference type="PANTHER" id="PTHR30136:SF24">
    <property type="entry name" value="HTH-TYPE TRANSCRIPTIONAL REPRESSOR ALLR"/>
    <property type="match status" value="1"/>
</dbReference>
<dbReference type="GO" id="GO:0003677">
    <property type="term" value="F:DNA binding"/>
    <property type="evidence" value="ECO:0007669"/>
    <property type="project" value="TreeGrafter"/>
</dbReference>
<dbReference type="GO" id="GO:0045892">
    <property type="term" value="P:negative regulation of DNA-templated transcription"/>
    <property type="evidence" value="ECO:0007669"/>
    <property type="project" value="TreeGrafter"/>
</dbReference>
<comment type="caution">
    <text evidence="2">The sequence shown here is derived from an EMBL/GenBank/DDBJ whole genome shotgun (WGS) entry which is preliminary data.</text>
</comment>
<dbReference type="SUPFAM" id="SSF55781">
    <property type="entry name" value="GAF domain-like"/>
    <property type="match status" value="1"/>
</dbReference>
<dbReference type="GO" id="GO:0003700">
    <property type="term" value="F:DNA-binding transcription factor activity"/>
    <property type="evidence" value="ECO:0007669"/>
    <property type="project" value="TreeGrafter"/>
</dbReference>
<evidence type="ECO:0000259" key="1">
    <source>
        <dbReference type="PROSITE" id="PS51078"/>
    </source>
</evidence>
<evidence type="ECO:0000313" key="2">
    <source>
        <dbReference type="EMBL" id="GGA86218.1"/>
    </source>
</evidence>
<dbReference type="AlphaFoldDB" id="A0A916S6V2"/>
<dbReference type="InterPro" id="IPR014757">
    <property type="entry name" value="Tscrpt_reg_IclR_C"/>
</dbReference>
<dbReference type="InterPro" id="IPR029016">
    <property type="entry name" value="GAF-like_dom_sf"/>
</dbReference>
<dbReference type="Proteomes" id="UP000646478">
    <property type="component" value="Unassembled WGS sequence"/>
</dbReference>
<sequence length="144" mass="15564">MAGMICLPGCALEIQELRWQAEKCLGAISLLCRLLKGAARLPGAPVQDQLIPTEIKKFTARTIADRAKLKAELQRIREAGYCVSRGEVSEQLVSVAVPVLAFDGSVIASVNIAAPAFRTSDNDVQRYVLLLKEAAKKISDGLGW</sequence>
<feature type="domain" description="IclR-ED" evidence="1">
    <location>
        <begin position="1"/>
        <end position="144"/>
    </location>
</feature>